<feature type="region of interest" description="Disordered" evidence="3">
    <location>
        <begin position="97"/>
        <end position="163"/>
    </location>
</feature>
<evidence type="ECO:0000259" key="5">
    <source>
        <dbReference type="Pfam" id="PF12938"/>
    </source>
</evidence>
<dbReference type="GO" id="GO:0003723">
    <property type="term" value="F:RNA binding"/>
    <property type="evidence" value="ECO:0007669"/>
    <property type="project" value="UniProtKB-KW"/>
</dbReference>
<dbReference type="Proteomes" id="UP001168990">
    <property type="component" value="Unassembled WGS sequence"/>
</dbReference>
<feature type="compositionally biased region" description="Polar residues" evidence="3">
    <location>
        <begin position="2040"/>
        <end position="2066"/>
    </location>
</feature>
<dbReference type="GO" id="GO:0035278">
    <property type="term" value="P:miRNA-mediated gene silencing by inhibition of translation"/>
    <property type="evidence" value="ECO:0007669"/>
    <property type="project" value="InterPro"/>
</dbReference>
<feature type="region of interest" description="Disordered" evidence="3">
    <location>
        <begin position="776"/>
        <end position="945"/>
    </location>
</feature>
<dbReference type="InterPro" id="IPR026805">
    <property type="entry name" value="GW182_M_dom"/>
</dbReference>
<dbReference type="GO" id="GO:0005654">
    <property type="term" value="C:nucleoplasm"/>
    <property type="evidence" value="ECO:0007669"/>
    <property type="project" value="TreeGrafter"/>
</dbReference>
<organism evidence="6 7">
    <name type="scientific">Microctonus aethiopoides</name>
    <dbReference type="NCBI Taxonomy" id="144406"/>
    <lineage>
        <taxon>Eukaryota</taxon>
        <taxon>Metazoa</taxon>
        <taxon>Ecdysozoa</taxon>
        <taxon>Arthropoda</taxon>
        <taxon>Hexapoda</taxon>
        <taxon>Insecta</taxon>
        <taxon>Pterygota</taxon>
        <taxon>Neoptera</taxon>
        <taxon>Endopterygota</taxon>
        <taxon>Hymenoptera</taxon>
        <taxon>Apocrita</taxon>
        <taxon>Ichneumonoidea</taxon>
        <taxon>Braconidae</taxon>
        <taxon>Euphorinae</taxon>
        <taxon>Microctonus</taxon>
    </lineage>
</organism>
<feature type="compositionally biased region" description="Polar residues" evidence="3">
    <location>
        <begin position="912"/>
        <end position="926"/>
    </location>
</feature>
<evidence type="ECO:0008006" key="8">
    <source>
        <dbReference type="Google" id="ProtNLM"/>
    </source>
</evidence>
<evidence type="ECO:0000259" key="4">
    <source>
        <dbReference type="Pfam" id="PF00076"/>
    </source>
</evidence>
<dbReference type="Pfam" id="PF12938">
    <property type="entry name" value="M_domain"/>
    <property type="match status" value="1"/>
</dbReference>
<reference evidence="6" key="1">
    <citation type="journal article" date="2023" name="bioRxiv">
        <title>Scaffold-level genome assemblies of two parasitoid biocontrol wasps reveal the parthenogenesis mechanism and an associated novel virus.</title>
        <authorList>
            <person name="Inwood S."/>
            <person name="Skelly J."/>
            <person name="Guhlin J."/>
            <person name="Harrop T."/>
            <person name="Goldson S."/>
            <person name="Dearden P."/>
        </authorList>
    </citation>
    <scope>NUCLEOTIDE SEQUENCE</scope>
    <source>
        <strain evidence="6">Irish</strain>
        <tissue evidence="6">Whole body</tissue>
    </source>
</reference>
<feature type="region of interest" description="Disordered" evidence="3">
    <location>
        <begin position="1178"/>
        <end position="1205"/>
    </location>
</feature>
<feature type="region of interest" description="Disordered" evidence="3">
    <location>
        <begin position="1446"/>
        <end position="1465"/>
    </location>
</feature>
<keyword evidence="7" id="KW-1185">Reference proteome</keyword>
<feature type="coiled-coil region" evidence="2">
    <location>
        <begin position="1549"/>
        <end position="1613"/>
    </location>
</feature>
<feature type="compositionally biased region" description="Polar residues" evidence="3">
    <location>
        <begin position="778"/>
        <end position="790"/>
    </location>
</feature>
<feature type="domain" description="RRM" evidence="4">
    <location>
        <begin position="1918"/>
        <end position="1980"/>
    </location>
</feature>
<feature type="region of interest" description="Disordered" evidence="3">
    <location>
        <begin position="1649"/>
        <end position="1742"/>
    </location>
</feature>
<feature type="compositionally biased region" description="Polar residues" evidence="3">
    <location>
        <begin position="97"/>
        <end position="113"/>
    </location>
</feature>
<dbReference type="Gene3D" id="3.30.70.330">
    <property type="match status" value="1"/>
</dbReference>
<feature type="compositionally biased region" description="Low complexity" evidence="3">
    <location>
        <begin position="891"/>
        <end position="911"/>
    </location>
</feature>
<name>A0AA39KU58_9HYME</name>
<feature type="region of interest" description="Disordered" evidence="3">
    <location>
        <begin position="1818"/>
        <end position="1850"/>
    </location>
</feature>
<evidence type="ECO:0000256" key="2">
    <source>
        <dbReference type="SAM" id="Coils"/>
    </source>
</evidence>
<keyword evidence="2" id="KW-0175">Coiled coil</keyword>
<evidence type="ECO:0000313" key="6">
    <source>
        <dbReference type="EMBL" id="KAK0173741.1"/>
    </source>
</evidence>
<feature type="compositionally biased region" description="Low complexity" evidence="3">
    <location>
        <begin position="1818"/>
        <end position="1841"/>
    </location>
</feature>
<reference evidence="6" key="2">
    <citation type="submission" date="2023-03" db="EMBL/GenBank/DDBJ databases">
        <authorList>
            <person name="Inwood S.N."/>
            <person name="Skelly J.G."/>
            <person name="Guhlin J."/>
            <person name="Harrop T.W.R."/>
            <person name="Goldson S.G."/>
            <person name="Dearden P.K."/>
        </authorList>
    </citation>
    <scope>NUCLEOTIDE SEQUENCE</scope>
    <source>
        <strain evidence="6">Irish</strain>
        <tissue evidence="6">Whole body</tissue>
    </source>
</reference>
<accession>A0AA39KU58</accession>
<feature type="region of interest" description="Disordered" evidence="3">
    <location>
        <begin position="1997"/>
        <end position="2079"/>
    </location>
</feature>
<dbReference type="CDD" id="cd12435">
    <property type="entry name" value="RRM_GW182_like"/>
    <property type="match status" value="1"/>
</dbReference>
<dbReference type="PANTHER" id="PTHR13020">
    <property type="entry name" value="TRINUCLEOTIDE REPEAT-CONTAINING GENE 6"/>
    <property type="match status" value="1"/>
</dbReference>
<feature type="compositionally biased region" description="Basic and acidic residues" evidence="3">
    <location>
        <begin position="114"/>
        <end position="126"/>
    </location>
</feature>
<evidence type="ECO:0000256" key="3">
    <source>
        <dbReference type="SAM" id="MobiDB-lite"/>
    </source>
</evidence>
<feature type="compositionally biased region" description="Polar residues" evidence="3">
    <location>
        <begin position="1063"/>
        <end position="1072"/>
    </location>
</feature>
<feature type="compositionally biased region" description="Polar residues" evidence="3">
    <location>
        <begin position="134"/>
        <end position="157"/>
    </location>
</feature>
<dbReference type="InterPro" id="IPR033503">
    <property type="entry name" value="GW182_RRM"/>
</dbReference>
<dbReference type="SUPFAM" id="SSF54928">
    <property type="entry name" value="RNA-binding domain, RBD"/>
    <property type="match status" value="1"/>
</dbReference>
<feature type="compositionally biased region" description="Low complexity" evidence="3">
    <location>
        <begin position="791"/>
        <end position="804"/>
    </location>
</feature>
<dbReference type="GO" id="GO:0060213">
    <property type="term" value="P:positive regulation of nuclear-transcribed mRNA poly(A) tail shortening"/>
    <property type="evidence" value="ECO:0007669"/>
    <property type="project" value="TreeGrafter"/>
</dbReference>
<feature type="compositionally biased region" description="Basic and acidic residues" evidence="3">
    <location>
        <begin position="1076"/>
        <end position="1124"/>
    </location>
</feature>
<feature type="region of interest" description="Disordered" evidence="3">
    <location>
        <begin position="1412"/>
        <end position="1435"/>
    </location>
</feature>
<proteinExistence type="predicted"/>
<dbReference type="Pfam" id="PF00076">
    <property type="entry name" value="RRM_1"/>
    <property type="match status" value="1"/>
</dbReference>
<feature type="region of interest" description="Disordered" evidence="3">
    <location>
        <begin position="1754"/>
        <end position="1774"/>
    </location>
</feature>
<feature type="region of interest" description="Disordered" evidence="3">
    <location>
        <begin position="1007"/>
        <end position="1124"/>
    </location>
</feature>
<feature type="region of interest" description="Disordered" evidence="3">
    <location>
        <begin position="1480"/>
        <end position="1513"/>
    </location>
</feature>
<feature type="compositionally biased region" description="Low complexity" evidence="3">
    <location>
        <begin position="1051"/>
        <end position="1062"/>
    </location>
</feature>
<feature type="region of interest" description="Disordered" evidence="3">
    <location>
        <begin position="1288"/>
        <end position="1357"/>
    </location>
</feature>
<feature type="region of interest" description="Disordered" evidence="3">
    <location>
        <begin position="1143"/>
        <end position="1164"/>
    </location>
</feature>
<feature type="compositionally biased region" description="Low complexity" evidence="3">
    <location>
        <begin position="829"/>
        <end position="845"/>
    </location>
</feature>
<dbReference type="EMBL" id="JAQQBS010000002">
    <property type="protein sequence ID" value="KAK0173741.1"/>
    <property type="molecule type" value="Genomic_DNA"/>
</dbReference>
<feature type="compositionally biased region" description="Polar residues" evidence="3">
    <location>
        <begin position="1696"/>
        <end position="1705"/>
    </location>
</feature>
<feature type="compositionally biased region" description="Low complexity" evidence="3">
    <location>
        <begin position="1480"/>
        <end position="1492"/>
    </location>
</feature>
<dbReference type="InterPro" id="IPR000504">
    <property type="entry name" value="RRM_dom"/>
</dbReference>
<dbReference type="GO" id="GO:0000932">
    <property type="term" value="C:P-body"/>
    <property type="evidence" value="ECO:0007669"/>
    <property type="project" value="TreeGrafter"/>
</dbReference>
<protein>
    <recommendedName>
        <fullName evidence="8">Protein Gawky</fullName>
    </recommendedName>
</protein>
<comment type="caution">
    <text evidence="6">The sequence shown here is derived from an EMBL/GenBank/DDBJ whole genome shotgun (WGS) entry which is preliminary data.</text>
</comment>
<feature type="compositionally biased region" description="Polar residues" evidence="3">
    <location>
        <begin position="1503"/>
        <end position="1513"/>
    </location>
</feature>
<feature type="compositionally biased region" description="Polar residues" evidence="3">
    <location>
        <begin position="846"/>
        <end position="882"/>
    </location>
</feature>
<feature type="compositionally biased region" description="Gly residues" evidence="3">
    <location>
        <begin position="1454"/>
        <end position="1464"/>
    </location>
</feature>
<sequence>MFPHNSSSHEISTETNAFVQNSKGDVVVLEESSLSGAREGERPEHARHCDIKFINSSMMAAPTSHPKATVANDFITVLPRQSGELSFADGGEACQSVASETTKNPTNHLLTYDNNDKINNHNNAEHNHHKYRKQNTPGSLGQLGSSADNSKSTSKPLSDNKDSFSDVSVRVLKLSVYVNDKMGDACRTVGVPSLVRIPKSDCPQRLPRLANIVDNYFLLGSRLHQGDNNNRKANISLISNNNSKSVILLSSTSCGDYYLLDVTHNIFPHHNDIINNMIILLENNNCDRSKGDMKLLGDKCSLVTIFAGDAVAQKRPSLLKILLANKNNMIVNNMHLDWTASRKKSILSCAQKFTAQYASSSITLIVFNNEITDHTLQSFLDNLTKERAISSDIISQLLMHVTVSKLTQRICVPLLIKNKDCDNNVGNNNDNYYYYYCNIDDSDDDNDDDVGVVNIDVGKAGVENNREKEIININNNNQDVIEDNVNVAVCYKTSCVMTTNFSMLGSQNDGIKRTEATIFTVGALSFQDNDKSNKPLNDSFKNYKYQVSAKVDHESNVNVKSVSKSTLSVKSSDKSEMSHQARLDITDDDDNDVNSVRSAVNIPTLTTCEPTMTLKSQSATVTSQTNSVPVSRVEIENYSNDKSAAVKLAFNTIKNQLVFNKNDNVLTDENLHKYDENNIMTNDYYHDQNNVIRPNTRNWARLIALVRALIPAYQKAYKNNESNCESQRNELKQALRSLFGDTSNSISCHYDTLNDPIMDYKRRWGIPSMLSLAGGGESSLNSGTGTNWGSAQATTPNNNNANQSGWGGPPGNQPPQSSWVNNNVNRAVTGNPNPNQGQPGNPTNTSSANKVSNPTQSANSQSGPPVSQPTNSTQTNQNSGQWPQGKPNNAVGPGQNPTTPNNNGNNVPSQPAGTNANNNQVNSPAQGTVPAVGSPAAANPSTKQQLEQLNTMREALFSQDGWGCQHVNQDTNWDVPASPEPSLTKDGVPMWKPPVNNGTDLWDANLRNGGQPPPPQQAKTPWGHTPSTNIGGTWGEDDEAADSSNMWTGAPTPTQPNTTQWPGGNTNQTGSSWGDPRIDPRDPRDMRSVDPREMRDPRDHRLTIDPRDHMRPIDPMPRDPRMNDMRGDPRGISGRLNGASTDAMWGQPPGPPHHQMSHQHPSGPPAKMLNPSSMNQWGAAPPPKEMMSGKPSGWEEPSPPTQRRNTNVNVTNYDDGTNLWGNPATNQRGGGGGTGGGAMPGSKVSHWKDLPTPNIARGAMQCPPGMPQNRMPGQPGMKPDVGGLMWGHPGGPSGRNGSWGDAPHETTNWDEPKTPASWNEPPLNPANWGGPSAHKPKAMGPSGSWGENDMEQTPSWGYPAKPALTKELIWNSREFRYLCDLGYKKEDVEAALRNREMNRDEAQELLSQLRSLDQWRRHDTPSYGDPSSQSNMSGAYPKISHVAQQMSFPPGAGVPSGGGTGGISGSVASASLLKLQQQQQQQSAVQLQQQPNVNPPQPSFNQASRTPQNPPSTQQLRMLVQQIQLAVQEGYLNQQILNQPLAPSTLILLNQLLQQIKVLQQLHQQHSVQTSIKNNSQTVLQISVQITKTKQQIANLQNQIAIQQATYMKQQQQQQHPVAPSQSSDYYKTSVHDPMSALQNSFSDLAMNKEPPVSQQQSRLNQWKLPSLDKDGDITGNEFSRAPGTTSKPPPTPGSLSHSHSSPNMNPLLGQGDGTWSTRLGDSGWPDAGNNDATDGKDWQPGGAAFTDLVPEFEPGKPWKGSQMKNIEDDPSITPGSVVRSLSLAAIKDPDAIFSSSTKTSPPPQAQNVDTSIPSLSNSTWSFNPPTTTPSTFSSSKNSWTDSAPPPTAVTSELWGAPMNKARQGPPPGLSSKSAAAVAASNGWAGLGGVSRASSSWGLHSGSGGGNGGWLVAGTWLLLKNLTPQIDGSTLKTLCMQHGPVQDFRLYLNHGIALTKYLSRDEASKAQGALNNCVLGNTTIFAESPADSEVHTLLQQLSHGGQQQTSASGGSGWNIRTSNKAGPPPDTWGGGSSQLWGAPPTSNSLWSNSGIDSGDAQRTTPSSLNSYLPGDLLGGEDYV</sequence>
<feature type="coiled-coil region" evidence="2">
    <location>
        <begin position="1385"/>
        <end position="1412"/>
    </location>
</feature>
<dbReference type="PANTHER" id="PTHR13020:SF25">
    <property type="entry name" value="PROTEIN GAWKY"/>
    <property type="match status" value="1"/>
</dbReference>
<feature type="domain" description="GW182 middle" evidence="5">
    <location>
        <begin position="1443"/>
        <end position="1632"/>
    </location>
</feature>
<dbReference type="InterPro" id="IPR035979">
    <property type="entry name" value="RBD_domain_sf"/>
</dbReference>
<dbReference type="InterPro" id="IPR012677">
    <property type="entry name" value="Nucleotide-bd_a/b_plait_sf"/>
</dbReference>
<keyword evidence="1" id="KW-0694">RNA-binding</keyword>
<feature type="compositionally biased region" description="Low complexity" evidence="3">
    <location>
        <begin position="1997"/>
        <end position="2008"/>
    </location>
</feature>
<dbReference type="InterPro" id="IPR052068">
    <property type="entry name" value="GW182_domain"/>
</dbReference>
<evidence type="ECO:0000313" key="7">
    <source>
        <dbReference type="Proteomes" id="UP001168990"/>
    </source>
</evidence>
<gene>
    <name evidence="6" type="ORF">PV328_006892</name>
</gene>
<evidence type="ECO:0000256" key="1">
    <source>
        <dbReference type="ARBA" id="ARBA00022884"/>
    </source>
</evidence>